<dbReference type="RefSeq" id="WP_111288915.1">
    <property type="nucleotide sequence ID" value="NZ_QLIN01000020.1"/>
</dbReference>
<name>A0A327MM75_PSEFL</name>
<organism evidence="1 2">
    <name type="scientific">Pseudomonas fluorescens</name>
    <dbReference type="NCBI Taxonomy" id="294"/>
    <lineage>
        <taxon>Bacteria</taxon>
        <taxon>Pseudomonadati</taxon>
        <taxon>Pseudomonadota</taxon>
        <taxon>Gammaproteobacteria</taxon>
        <taxon>Pseudomonadales</taxon>
        <taxon>Pseudomonadaceae</taxon>
        <taxon>Pseudomonas</taxon>
    </lineage>
</organism>
<dbReference type="EMBL" id="QLIN01000020">
    <property type="protein sequence ID" value="RAI63034.1"/>
    <property type="molecule type" value="Genomic_DNA"/>
</dbReference>
<evidence type="ECO:0000313" key="1">
    <source>
        <dbReference type="EMBL" id="RAI63034.1"/>
    </source>
</evidence>
<dbReference type="AlphaFoldDB" id="A0A327MM75"/>
<accession>A0A327MM75</accession>
<gene>
    <name evidence="1" type="ORF">DOZ80_29490</name>
</gene>
<comment type="caution">
    <text evidence="1">The sequence shown here is derived from an EMBL/GenBank/DDBJ whole genome shotgun (WGS) entry which is preliminary data.</text>
</comment>
<protein>
    <submittedName>
        <fullName evidence="1">Uncharacterized protein</fullName>
    </submittedName>
</protein>
<dbReference type="Proteomes" id="UP000249493">
    <property type="component" value="Unassembled WGS sequence"/>
</dbReference>
<sequence>MNDLLKQVIAAHGGLERWNAFGTVSARIVTGGEFWATKGIVTDANPRSITTKTQEEWVTLTPYGAPGFVMTFVPDRVVIRNSQGETIAQRDNPRSAFDGHGADTPWDPLHRAYFSGYALWTYLSTPFLLVMPGVAVQEVAPWYEHGERWRVLRAKFPPAIATHSVVQDFYFGPDFLLRRHDYQVDVSGGLAAAQYVYDFIEMQGIRFPSRRRVHPCGADLQPDRSRTLVWIDVSDFELR</sequence>
<evidence type="ECO:0000313" key="2">
    <source>
        <dbReference type="Proteomes" id="UP000249493"/>
    </source>
</evidence>
<proteinExistence type="predicted"/>
<reference evidence="1 2" key="1">
    <citation type="submission" date="2018-06" db="EMBL/GenBank/DDBJ databases">
        <authorList>
            <person name="Zhirakovskaya E."/>
        </authorList>
    </citation>
    <scope>NUCLEOTIDE SEQUENCE [LARGE SCALE GENOMIC DNA]</scope>
    <source>
        <strain evidence="1 2">LY3</strain>
    </source>
</reference>